<dbReference type="AlphaFoldDB" id="A0AAX4HP76"/>
<dbReference type="InterPro" id="IPR015679">
    <property type="entry name" value="PLipase_D_fam"/>
</dbReference>
<dbReference type="CDD" id="cd09143">
    <property type="entry name" value="PLDc_vPLD1_2_like_bac_2"/>
    <property type="match status" value="1"/>
</dbReference>
<feature type="domain" description="PLD phosphodiesterase" evidence="6">
    <location>
        <begin position="126"/>
        <end position="153"/>
    </location>
</feature>
<feature type="transmembrane region" description="Helical" evidence="5">
    <location>
        <begin position="458"/>
        <end position="477"/>
    </location>
</feature>
<dbReference type="PANTHER" id="PTHR18896:SF76">
    <property type="entry name" value="PHOSPHOLIPASE"/>
    <property type="match status" value="1"/>
</dbReference>
<evidence type="ECO:0000256" key="2">
    <source>
        <dbReference type="ARBA" id="ARBA00022737"/>
    </source>
</evidence>
<keyword evidence="5" id="KW-0812">Transmembrane</keyword>
<evidence type="ECO:0000313" key="7">
    <source>
        <dbReference type="EMBL" id="WPU65114.1"/>
    </source>
</evidence>
<evidence type="ECO:0000259" key="6">
    <source>
        <dbReference type="PROSITE" id="PS50035"/>
    </source>
</evidence>
<evidence type="ECO:0000256" key="5">
    <source>
        <dbReference type="SAM" id="Phobius"/>
    </source>
</evidence>
<dbReference type="PANTHER" id="PTHR18896">
    <property type="entry name" value="PHOSPHOLIPASE D"/>
    <property type="match status" value="1"/>
</dbReference>
<feature type="domain" description="PLD phosphodiesterase" evidence="6">
    <location>
        <begin position="333"/>
        <end position="360"/>
    </location>
</feature>
<evidence type="ECO:0000256" key="4">
    <source>
        <dbReference type="ARBA" id="ARBA00023098"/>
    </source>
</evidence>
<dbReference type="SMART" id="SM00155">
    <property type="entry name" value="PLDc"/>
    <property type="match status" value="2"/>
</dbReference>
<accession>A0AAX4HP76</accession>
<keyword evidence="5" id="KW-0472">Membrane</keyword>
<keyword evidence="3" id="KW-0378">Hydrolase</keyword>
<protein>
    <submittedName>
        <fullName evidence="7">Phospholipase D-like domain-containing protein</fullName>
    </submittedName>
</protein>
<dbReference type="Pfam" id="PF13091">
    <property type="entry name" value="PLDc_2"/>
    <property type="match status" value="1"/>
</dbReference>
<dbReference type="Pfam" id="PF00614">
    <property type="entry name" value="PLDc"/>
    <property type="match status" value="1"/>
</dbReference>
<keyword evidence="8" id="KW-1185">Reference proteome</keyword>
<gene>
    <name evidence="7" type="ORF">SOO65_20665</name>
</gene>
<dbReference type="SUPFAM" id="SSF56024">
    <property type="entry name" value="Phospholipase D/nuclease"/>
    <property type="match status" value="2"/>
</dbReference>
<keyword evidence="5" id="KW-1133">Transmembrane helix</keyword>
<comment type="catalytic activity">
    <reaction evidence="1">
        <text>a 1,2-diacyl-sn-glycero-3-phosphocholine + H2O = a 1,2-diacyl-sn-glycero-3-phosphate + choline + H(+)</text>
        <dbReference type="Rhea" id="RHEA:14445"/>
        <dbReference type="ChEBI" id="CHEBI:15354"/>
        <dbReference type="ChEBI" id="CHEBI:15377"/>
        <dbReference type="ChEBI" id="CHEBI:15378"/>
        <dbReference type="ChEBI" id="CHEBI:57643"/>
        <dbReference type="ChEBI" id="CHEBI:58608"/>
        <dbReference type="EC" id="3.1.4.4"/>
    </reaction>
</comment>
<keyword evidence="2" id="KW-0677">Repeat</keyword>
<dbReference type="GO" id="GO:0004630">
    <property type="term" value="F:phospholipase D activity"/>
    <property type="evidence" value="ECO:0007669"/>
    <property type="project" value="UniProtKB-EC"/>
</dbReference>
<dbReference type="InterPro" id="IPR025202">
    <property type="entry name" value="PLD-like_dom"/>
</dbReference>
<evidence type="ECO:0000313" key="8">
    <source>
        <dbReference type="Proteomes" id="UP001324634"/>
    </source>
</evidence>
<dbReference type="Proteomes" id="UP001324634">
    <property type="component" value="Chromosome"/>
</dbReference>
<organism evidence="7 8">
    <name type="scientific">Peredibacter starrii</name>
    <dbReference type="NCBI Taxonomy" id="28202"/>
    <lineage>
        <taxon>Bacteria</taxon>
        <taxon>Pseudomonadati</taxon>
        <taxon>Bdellovibrionota</taxon>
        <taxon>Bacteriovoracia</taxon>
        <taxon>Bacteriovoracales</taxon>
        <taxon>Bacteriovoracaceae</taxon>
        <taxon>Peredibacter</taxon>
    </lineage>
</organism>
<proteinExistence type="predicted"/>
<dbReference type="RefSeq" id="WP_321395168.1">
    <property type="nucleotide sequence ID" value="NZ_CP139487.1"/>
</dbReference>
<dbReference type="CDD" id="cd09140">
    <property type="entry name" value="PLDc_vPLD1_2_like_bac_1"/>
    <property type="match status" value="1"/>
</dbReference>
<dbReference type="EMBL" id="CP139487">
    <property type="protein sequence ID" value="WPU65114.1"/>
    <property type="molecule type" value="Genomic_DNA"/>
</dbReference>
<reference evidence="7 8" key="1">
    <citation type="submission" date="2023-11" db="EMBL/GenBank/DDBJ databases">
        <title>Peredibacter starrii A3.12.</title>
        <authorList>
            <person name="Mitchell R.J."/>
        </authorList>
    </citation>
    <scope>NUCLEOTIDE SEQUENCE [LARGE SCALE GENOMIC DNA]</scope>
    <source>
        <strain evidence="7 8">A3.12</strain>
    </source>
</reference>
<keyword evidence="4" id="KW-0443">Lipid metabolism</keyword>
<dbReference type="GO" id="GO:0009395">
    <property type="term" value="P:phospholipid catabolic process"/>
    <property type="evidence" value="ECO:0007669"/>
    <property type="project" value="TreeGrafter"/>
</dbReference>
<name>A0AAX4HP76_9BACT</name>
<dbReference type="KEGG" id="psti:SOO65_20665"/>
<sequence length="479" mass="56380">MRDGILKEGHNCCSIRKVDRLAMLIDGEEYYKAFFNTVPKAKRTVDILGWEVDSRINIGHINKEYPSDLRQYFNRVVKQNRNLHINVLSWRSPAYLLFGRENFAAAKWRWETDKNIRFRQVGHPHVYGTHHEKMVIIDGSCAFLGGMDISRKRWDTPDHKLENPLRKDELGKHYHPIHDVQLVLAGEMVQELKTYLHEKGNFKGTEESESIWPAIEAQEIKGIPVALSRTNSLKRHREIEKLYLDAIHAAKDFIYIENQYFSCENIVNALCWKLMEQDGPDIIIVLPFSYRGKFEKAVYTNERNKALKRLQRADRFQRLGFFYPDNERKDQSRFIVVHSKFMIVDNEFLTLGSANLNNRSLHVDSELNLSLEAKGNKEVKSFIEENLYRLLEEHLDTPEKELRQKFEETKSLRKTIRAFQGKKPRTLEEINYSPTSFKEELMVLITPMVDVRFSLPKVHLVIFIFALFLMSLMYWQAPE</sequence>
<evidence type="ECO:0000256" key="3">
    <source>
        <dbReference type="ARBA" id="ARBA00022801"/>
    </source>
</evidence>
<dbReference type="InterPro" id="IPR001736">
    <property type="entry name" value="PLipase_D/transphosphatidylase"/>
</dbReference>
<dbReference type="PROSITE" id="PS50035">
    <property type="entry name" value="PLD"/>
    <property type="match status" value="2"/>
</dbReference>
<dbReference type="Gene3D" id="3.30.870.10">
    <property type="entry name" value="Endonuclease Chain A"/>
    <property type="match status" value="2"/>
</dbReference>
<evidence type="ECO:0000256" key="1">
    <source>
        <dbReference type="ARBA" id="ARBA00000798"/>
    </source>
</evidence>